<evidence type="ECO:0000256" key="5">
    <source>
        <dbReference type="SAM" id="MobiDB-lite"/>
    </source>
</evidence>
<evidence type="ECO:0000313" key="6">
    <source>
        <dbReference type="EMBL" id="RSL88473.1"/>
    </source>
</evidence>
<evidence type="ECO:0000256" key="3">
    <source>
        <dbReference type="ARBA" id="ARBA00022737"/>
    </source>
</evidence>
<feature type="compositionally biased region" description="Low complexity" evidence="5">
    <location>
        <begin position="210"/>
        <end position="222"/>
    </location>
</feature>
<gene>
    <name evidence="6" type="ORF">CEP52_015199</name>
</gene>
<organism evidence="6 7">
    <name type="scientific">Fusarium oligoseptatum</name>
    <dbReference type="NCBI Taxonomy" id="2604345"/>
    <lineage>
        <taxon>Eukaryota</taxon>
        <taxon>Fungi</taxon>
        <taxon>Dikarya</taxon>
        <taxon>Ascomycota</taxon>
        <taxon>Pezizomycotina</taxon>
        <taxon>Sordariomycetes</taxon>
        <taxon>Hypocreomycetidae</taxon>
        <taxon>Hypocreales</taxon>
        <taxon>Nectriaceae</taxon>
        <taxon>Fusarium</taxon>
        <taxon>Fusarium solani species complex</taxon>
    </lineage>
</organism>
<dbReference type="InterPro" id="IPR048720">
    <property type="entry name" value="PROPPIN"/>
</dbReference>
<dbReference type="AlphaFoldDB" id="A0A428SFB7"/>
<accession>A0A428SFB7</accession>
<protein>
    <submittedName>
        <fullName evidence="6">Autophagy-related protein 18</fullName>
    </submittedName>
</protein>
<comment type="similarity">
    <text evidence="4">Belongs to the WD repeat PROPPIN family.</text>
</comment>
<sequence>MANPVLNFITFNQDHSCLAVGTSKGFRIYHTDPFSRIFSSDENNISIIEMLFSTSLVALVLSPRHLIIQNTKRASVICELTFPSAVLAVRLNRKTPCRRPRGRNLSSTYVSPTSGEVLVFDTVALKAVNVIEAHRSPLCSICLNNEGTLLATASETGTIIRVFSVPKGQKLYQFRRGTYPSTIYSMSFNLSSTLLCVSSTSDTIHIFRLGAPPGNTTPAGAPIEPLGSQRQDRWSRARSYDDPESPGNSTADSSKNESVDLIGPGNNASGSSNSGHRRQSGSFSSMLRRSSQIMGRGVAGVMGSYLPQSVTEMWEPLRDFAYIKIPKSTVAQGPTRVMPAGPLRSVVAMSSSSPQVMVVTSDGGFYVYNIDMEHGGEGYLVKQFSVLDDDNRDER</sequence>
<dbReference type="Pfam" id="PF21032">
    <property type="entry name" value="PROPPIN"/>
    <property type="match status" value="2"/>
</dbReference>
<evidence type="ECO:0000256" key="1">
    <source>
        <dbReference type="ARBA" id="ARBA00004148"/>
    </source>
</evidence>
<dbReference type="EMBL" id="NKCK01000260">
    <property type="protein sequence ID" value="RSL88473.1"/>
    <property type="molecule type" value="Genomic_DNA"/>
</dbReference>
<comment type="caution">
    <text evidence="6">The sequence shown here is derived from an EMBL/GenBank/DDBJ whole genome shotgun (WGS) entry which is preliminary data.</text>
</comment>
<dbReference type="PANTHER" id="PTHR11227">
    <property type="entry name" value="WD-REPEAT PROTEIN INTERACTING WITH PHOSPHOINOSIDES WIPI -RELATED"/>
    <property type="match status" value="1"/>
</dbReference>
<proteinExistence type="inferred from homology"/>
<dbReference type="InterPro" id="IPR036322">
    <property type="entry name" value="WD40_repeat_dom_sf"/>
</dbReference>
<dbReference type="Proteomes" id="UP000287144">
    <property type="component" value="Unassembled WGS sequence"/>
</dbReference>
<dbReference type="Gene3D" id="2.130.10.10">
    <property type="entry name" value="YVTN repeat-like/Quinoprotein amine dehydrogenase"/>
    <property type="match status" value="1"/>
</dbReference>
<dbReference type="GO" id="GO:0005774">
    <property type="term" value="C:vacuolar membrane"/>
    <property type="evidence" value="ECO:0007669"/>
    <property type="project" value="UniProtKB-SubCell"/>
</dbReference>
<evidence type="ECO:0000256" key="4">
    <source>
        <dbReference type="ARBA" id="ARBA00025740"/>
    </source>
</evidence>
<dbReference type="SMART" id="SM00320">
    <property type="entry name" value="WD40"/>
    <property type="match status" value="2"/>
</dbReference>
<feature type="region of interest" description="Disordered" evidence="5">
    <location>
        <begin position="209"/>
        <end position="289"/>
    </location>
</feature>
<comment type="subcellular location">
    <subcellularLocation>
        <location evidence="1">Vacuole membrane</location>
        <topology evidence="1">Peripheral membrane protein</topology>
    </subcellularLocation>
</comment>
<keyword evidence="7" id="KW-1185">Reference proteome</keyword>
<dbReference type="SUPFAM" id="SSF50978">
    <property type="entry name" value="WD40 repeat-like"/>
    <property type="match status" value="1"/>
</dbReference>
<feature type="compositionally biased region" description="Low complexity" evidence="5">
    <location>
        <begin position="263"/>
        <end position="289"/>
    </location>
</feature>
<reference evidence="6 7" key="1">
    <citation type="submission" date="2017-06" db="EMBL/GenBank/DDBJ databases">
        <title>Comparative genomic analysis of Ambrosia Fusariam Clade fungi.</title>
        <authorList>
            <person name="Stajich J.E."/>
            <person name="Carrillo J."/>
            <person name="Kijimoto T."/>
            <person name="Eskalen A."/>
            <person name="O'Donnell K."/>
            <person name="Kasson M."/>
        </authorList>
    </citation>
    <scope>NUCLEOTIDE SEQUENCE [LARGE SCALE GENOMIC DNA]</scope>
    <source>
        <strain evidence="6 7">NRRL62579</strain>
    </source>
</reference>
<evidence type="ECO:0000313" key="7">
    <source>
        <dbReference type="Proteomes" id="UP000287144"/>
    </source>
</evidence>
<dbReference type="InterPro" id="IPR015943">
    <property type="entry name" value="WD40/YVTN_repeat-like_dom_sf"/>
</dbReference>
<dbReference type="STRING" id="1325735.A0A428SFB7"/>
<evidence type="ECO:0000256" key="2">
    <source>
        <dbReference type="ARBA" id="ARBA00022574"/>
    </source>
</evidence>
<keyword evidence="2" id="KW-0853">WD repeat</keyword>
<feature type="compositionally biased region" description="Basic and acidic residues" evidence="5">
    <location>
        <begin position="230"/>
        <end position="241"/>
    </location>
</feature>
<keyword evidence="3" id="KW-0677">Repeat</keyword>
<name>A0A428SFB7_9HYPO</name>
<dbReference type="InterPro" id="IPR001680">
    <property type="entry name" value="WD40_rpt"/>
</dbReference>